<dbReference type="SUPFAM" id="SSF55486">
    <property type="entry name" value="Metalloproteases ('zincins'), catalytic domain"/>
    <property type="match status" value="1"/>
</dbReference>
<dbReference type="EC" id="3.4.24.37" evidence="9"/>
<dbReference type="InterPro" id="IPR045090">
    <property type="entry name" value="Pept_M3A_M3B"/>
</dbReference>
<dbReference type="InterPro" id="IPR024080">
    <property type="entry name" value="Neurolysin/TOP_N"/>
</dbReference>
<evidence type="ECO:0000313" key="9">
    <source>
        <dbReference type="EMBL" id="KAJ2779734.1"/>
    </source>
</evidence>
<dbReference type="InterPro" id="IPR001567">
    <property type="entry name" value="Pept_M3A_M3B_dom"/>
</dbReference>
<dbReference type="GO" id="GO:0004222">
    <property type="term" value="F:metalloendopeptidase activity"/>
    <property type="evidence" value="ECO:0007669"/>
    <property type="project" value="UniProtKB-EC"/>
</dbReference>
<dbReference type="FunFam" id="3.40.390.10:FF:000006">
    <property type="entry name" value="Thimet oligopeptidase 1"/>
    <property type="match status" value="1"/>
</dbReference>
<comment type="caution">
    <text evidence="9">The sequence shown here is derived from an EMBL/GenBank/DDBJ whole genome shotgun (WGS) entry which is preliminary data.</text>
</comment>
<dbReference type="GO" id="GO:0006508">
    <property type="term" value="P:proteolysis"/>
    <property type="evidence" value="ECO:0007669"/>
    <property type="project" value="UniProtKB-KW"/>
</dbReference>
<evidence type="ECO:0000256" key="2">
    <source>
        <dbReference type="ARBA" id="ARBA00022670"/>
    </source>
</evidence>
<reference evidence="9" key="1">
    <citation type="submission" date="2022-07" db="EMBL/GenBank/DDBJ databases">
        <title>Phylogenomic reconstructions and comparative analyses of Kickxellomycotina fungi.</title>
        <authorList>
            <person name="Reynolds N.K."/>
            <person name="Stajich J.E."/>
            <person name="Barry K."/>
            <person name="Grigoriev I.V."/>
            <person name="Crous P."/>
            <person name="Smith M.E."/>
        </authorList>
    </citation>
    <scope>NUCLEOTIDE SEQUENCE</scope>
    <source>
        <strain evidence="9">NBRC 105414</strain>
    </source>
</reference>
<keyword evidence="2 7" id="KW-0645">Protease</keyword>
<dbReference type="Gene3D" id="3.40.390.10">
    <property type="entry name" value="Collagenase (Catalytic Domain)"/>
    <property type="match status" value="1"/>
</dbReference>
<gene>
    <name evidence="9" type="primary">PRD1_10</name>
    <name evidence="9" type="ORF">H4R18_003837</name>
</gene>
<feature type="domain" description="Peptidase M3A/M3B catalytic" evidence="8">
    <location>
        <begin position="226"/>
        <end position="670"/>
    </location>
</feature>
<comment type="similarity">
    <text evidence="1 7">Belongs to the peptidase M3 family.</text>
</comment>
<evidence type="ECO:0000256" key="3">
    <source>
        <dbReference type="ARBA" id="ARBA00022723"/>
    </source>
</evidence>
<dbReference type="Pfam" id="PF01432">
    <property type="entry name" value="Peptidase_M3"/>
    <property type="match status" value="1"/>
</dbReference>
<dbReference type="AlphaFoldDB" id="A0A9W8HB27"/>
<evidence type="ECO:0000313" key="10">
    <source>
        <dbReference type="Proteomes" id="UP001140217"/>
    </source>
</evidence>
<organism evidence="9 10">
    <name type="scientific">Coemansia javaensis</name>
    <dbReference type="NCBI Taxonomy" id="2761396"/>
    <lineage>
        <taxon>Eukaryota</taxon>
        <taxon>Fungi</taxon>
        <taxon>Fungi incertae sedis</taxon>
        <taxon>Zoopagomycota</taxon>
        <taxon>Kickxellomycotina</taxon>
        <taxon>Kickxellomycetes</taxon>
        <taxon>Kickxellales</taxon>
        <taxon>Kickxellaceae</taxon>
        <taxon>Coemansia</taxon>
    </lineage>
</organism>
<dbReference type="CDD" id="cd06455">
    <property type="entry name" value="M3A_TOP"/>
    <property type="match status" value="1"/>
</dbReference>
<dbReference type="InterPro" id="IPR024079">
    <property type="entry name" value="MetalloPept_cat_dom_sf"/>
</dbReference>
<keyword evidence="4 7" id="KW-0378">Hydrolase</keyword>
<dbReference type="InterPro" id="IPR024077">
    <property type="entry name" value="Neurolysin/TOP_dom2"/>
</dbReference>
<dbReference type="PANTHER" id="PTHR11804">
    <property type="entry name" value="PROTEASE M3 THIMET OLIGOPEPTIDASE-RELATED"/>
    <property type="match status" value="1"/>
</dbReference>
<dbReference type="EMBL" id="JANBUL010000165">
    <property type="protein sequence ID" value="KAJ2779734.1"/>
    <property type="molecule type" value="Genomic_DNA"/>
</dbReference>
<keyword evidence="3 7" id="KW-0479">Metal-binding</keyword>
<accession>A0A9W8HB27</accession>
<dbReference type="Gene3D" id="1.20.1050.40">
    <property type="entry name" value="Endopeptidase. Chain P, domain 1"/>
    <property type="match status" value="1"/>
</dbReference>
<dbReference type="Gene3D" id="1.10.1370.10">
    <property type="entry name" value="Neurolysin, domain 3"/>
    <property type="match status" value="1"/>
</dbReference>
<dbReference type="GO" id="GO:0005758">
    <property type="term" value="C:mitochondrial intermembrane space"/>
    <property type="evidence" value="ECO:0007669"/>
    <property type="project" value="TreeGrafter"/>
</dbReference>
<dbReference type="PANTHER" id="PTHR11804:SF84">
    <property type="entry name" value="SACCHAROLYSIN"/>
    <property type="match status" value="1"/>
</dbReference>
<evidence type="ECO:0000256" key="6">
    <source>
        <dbReference type="ARBA" id="ARBA00023049"/>
    </source>
</evidence>
<proteinExistence type="inferred from homology"/>
<evidence type="ECO:0000256" key="1">
    <source>
        <dbReference type="ARBA" id="ARBA00006040"/>
    </source>
</evidence>
<protein>
    <submittedName>
        <fullName evidence="9">Metalloendopeptidase</fullName>
        <ecNumber evidence="9">3.4.24.37</ecNumber>
    </submittedName>
</protein>
<keyword evidence="10" id="KW-1185">Reference proteome</keyword>
<evidence type="ECO:0000259" key="8">
    <source>
        <dbReference type="Pfam" id="PF01432"/>
    </source>
</evidence>
<dbReference type="GO" id="GO:0006518">
    <property type="term" value="P:peptide metabolic process"/>
    <property type="evidence" value="ECO:0007669"/>
    <property type="project" value="TreeGrafter"/>
</dbReference>
<sequence length="673" mass="75786">MSANAQAPTAVPKGAVVNFALSPSELLSRVEAAVEKQRAVMDAVAQVDAPTFASVIAPLGRAENEAKVDYGVATFLAAVAADEDVRDAASKAEKFDFEVESAMREDVYKVVRAVFTNEEEMAGLDDEDRRLVERMELEFRRTGMLLPPEQRERLRAVKERISDLKIAFGNCIKEDNTEALFTREELDGLPDDYFDGRDTCDVDGVTKYVVAPRYLDYFPIVGRAVRESTRKAAYVFFNTCFSDNVQRLQELVQLRLEEAQLLGYSSHAEYVLEPLMAKTPQAAIDMLNDLHAKLAPFGERELAELQALKRADAEAAGEPYTGVFIWDVSYYARIAEERKHNINSEEVKEYFPLAAVTRGILDIYQEMLGLRIVKVDNPPVWHEDVDMFEVWEADADVFVGHFYLDLHPRDGKYRHAAVWSIRTGYERPDGTREYPVAGMAANFPKPTATAPALLKHGGVITLMHELGHVFHNLCSYTKWKRLHGTRVEWDFVEAPSQMLENWAWEPEALRRFAAHYETGETIPENMLARLIESKNEGTGLSNLGQVAHGLFDLAIHTTTTGDVDVSSKYEEIESRVAMLDRGGTKTFRCARSTHMGGDYSARYYGYLWSEVFSADMFATRFKAEGISNPQVGRDYRREILRPGGTRDAMESIVKFLGRKPTNGAFLKSIGLDE</sequence>
<dbReference type="Proteomes" id="UP001140217">
    <property type="component" value="Unassembled WGS sequence"/>
</dbReference>
<dbReference type="OrthoDB" id="534666at2759"/>
<evidence type="ECO:0000256" key="4">
    <source>
        <dbReference type="ARBA" id="ARBA00022801"/>
    </source>
</evidence>
<evidence type="ECO:0000256" key="5">
    <source>
        <dbReference type="ARBA" id="ARBA00022833"/>
    </source>
</evidence>
<dbReference type="GO" id="GO:0046872">
    <property type="term" value="F:metal ion binding"/>
    <property type="evidence" value="ECO:0007669"/>
    <property type="project" value="UniProtKB-UniRule"/>
</dbReference>
<name>A0A9W8HB27_9FUNG</name>
<keyword evidence="6 7" id="KW-0482">Metalloprotease</keyword>
<comment type="cofactor">
    <cofactor evidence="7">
        <name>Zn(2+)</name>
        <dbReference type="ChEBI" id="CHEBI:29105"/>
    </cofactor>
    <text evidence="7">Binds 1 zinc ion.</text>
</comment>
<evidence type="ECO:0000256" key="7">
    <source>
        <dbReference type="RuleBase" id="RU003435"/>
    </source>
</evidence>
<keyword evidence="5 7" id="KW-0862">Zinc</keyword>